<evidence type="ECO:0000313" key="2">
    <source>
        <dbReference type="Proteomes" id="UP000077755"/>
    </source>
</evidence>
<dbReference type="PANTHER" id="PTHR33593">
    <property type="entry name" value="DUF1442 FAMILY PROTEIN"/>
    <property type="match status" value="1"/>
</dbReference>
<dbReference type="Gene3D" id="3.40.50.150">
    <property type="entry name" value="Vaccinia Virus protein VP39"/>
    <property type="match status" value="1"/>
</dbReference>
<reference evidence="1" key="1">
    <citation type="journal article" date="2016" name="Nat. Genet.">
        <title>A high-quality carrot genome assembly provides new insights into carotenoid accumulation and asterid genome evolution.</title>
        <authorList>
            <person name="Iorizzo M."/>
            <person name="Ellison S."/>
            <person name="Senalik D."/>
            <person name="Zeng P."/>
            <person name="Satapoomin P."/>
            <person name="Huang J."/>
            <person name="Bowman M."/>
            <person name="Iovene M."/>
            <person name="Sanseverino W."/>
            <person name="Cavagnaro P."/>
            <person name="Yildiz M."/>
            <person name="Macko-Podgorni A."/>
            <person name="Moranska E."/>
            <person name="Grzebelus E."/>
            <person name="Grzebelus D."/>
            <person name="Ashrafi H."/>
            <person name="Zheng Z."/>
            <person name="Cheng S."/>
            <person name="Spooner D."/>
            <person name="Van Deynze A."/>
            <person name="Simon P."/>
        </authorList>
    </citation>
    <scope>NUCLEOTIDE SEQUENCE</scope>
    <source>
        <tissue evidence="1">Leaf</tissue>
    </source>
</reference>
<gene>
    <name evidence="1" type="ORF">DCAR_0626235</name>
</gene>
<sequence length="218" mass="23631">MGCWSAENATKAYLQTVKLGMNAKEPSVGEFVSAFAAGNNARLMVIVCATTAGCTVAGLVAAAYQTGGRVICIVRGNSELNSSINALGCNAGRVEFVVGEAQSLLSEKYTNADLVVIDCKIENHEGIFRAVEASATRSEPKVKKIVIGYNVFICKDPLRWGGSKTQVLPIGEGLLITRIDGKSEENKKRSHWIVRVDKFTGEEHVFRIRSPRKRVNKA</sequence>
<dbReference type="OrthoDB" id="1920785at2759"/>
<reference evidence="1" key="2">
    <citation type="submission" date="2022-03" db="EMBL/GenBank/DDBJ databases">
        <title>Draft title - Genomic analysis of global carrot germplasm unveils the trajectory of domestication and the origin of high carotenoid orange carrot.</title>
        <authorList>
            <person name="Iorizzo M."/>
            <person name="Ellison S."/>
            <person name="Senalik D."/>
            <person name="Macko-Podgorni A."/>
            <person name="Grzebelus D."/>
            <person name="Bostan H."/>
            <person name="Rolling W."/>
            <person name="Curaba J."/>
            <person name="Simon P."/>
        </authorList>
    </citation>
    <scope>NUCLEOTIDE SEQUENCE</scope>
    <source>
        <tissue evidence="1">Leaf</tissue>
    </source>
</reference>
<dbReference type="Proteomes" id="UP000077755">
    <property type="component" value="Chromosome 6"/>
</dbReference>
<dbReference type="InterPro" id="IPR029063">
    <property type="entry name" value="SAM-dependent_MTases_sf"/>
</dbReference>
<organism evidence="1 2">
    <name type="scientific">Daucus carota subsp. sativus</name>
    <name type="common">Carrot</name>
    <dbReference type="NCBI Taxonomy" id="79200"/>
    <lineage>
        <taxon>Eukaryota</taxon>
        <taxon>Viridiplantae</taxon>
        <taxon>Streptophyta</taxon>
        <taxon>Embryophyta</taxon>
        <taxon>Tracheophyta</taxon>
        <taxon>Spermatophyta</taxon>
        <taxon>Magnoliopsida</taxon>
        <taxon>eudicotyledons</taxon>
        <taxon>Gunneridae</taxon>
        <taxon>Pentapetalae</taxon>
        <taxon>asterids</taxon>
        <taxon>campanulids</taxon>
        <taxon>Apiales</taxon>
        <taxon>Apiaceae</taxon>
        <taxon>Apioideae</taxon>
        <taxon>Scandiceae</taxon>
        <taxon>Daucinae</taxon>
        <taxon>Daucus</taxon>
        <taxon>Daucus sect. Daucus</taxon>
    </lineage>
</organism>
<evidence type="ECO:0000313" key="1">
    <source>
        <dbReference type="EMBL" id="WOH06807.1"/>
    </source>
</evidence>
<proteinExistence type="predicted"/>
<keyword evidence="2" id="KW-1185">Reference proteome</keyword>
<dbReference type="EMBL" id="CP093348">
    <property type="protein sequence ID" value="WOH06807.1"/>
    <property type="molecule type" value="Genomic_DNA"/>
</dbReference>
<dbReference type="PANTHER" id="PTHR33593:SF3">
    <property type="entry name" value="DUF1442 FAMILY PROTEIN"/>
    <property type="match status" value="1"/>
</dbReference>
<name>A0A164WY64_DAUCS</name>
<dbReference type="OMA" id="IDCKIEN"/>
<dbReference type="Pfam" id="PF07279">
    <property type="entry name" value="DUF1442"/>
    <property type="match status" value="1"/>
</dbReference>
<dbReference type="AlphaFoldDB" id="A0A164WY64"/>
<dbReference type="Gramene" id="KZM92431">
    <property type="protein sequence ID" value="KZM92431"/>
    <property type="gene ID" value="DCAR_020204"/>
</dbReference>
<dbReference type="InterPro" id="IPR009902">
    <property type="entry name" value="DUF1442"/>
</dbReference>
<dbReference type="KEGG" id="dcr:108227750"/>
<protein>
    <submittedName>
        <fullName evidence="1">Uncharacterized protein</fullName>
    </submittedName>
</protein>
<accession>A0A164WY64</accession>